<evidence type="ECO:0000256" key="1">
    <source>
        <dbReference type="ARBA" id="ARBA00022618"/>
    </source>
</evidence>
<evidence type="ECO:0000256" key="2">
    <source>
        <dbReference type="ARBA" id="ARBA00022776"/>
    </source>
</evidence>
<feature type="domain" description="Anaphase-promoting complex subunit 1 N-terminal" evidence="5">
    <location>
        <begin position="40"/>
        <end position="276"/>
    </location>
</feature>
<comment type="caution">
    <text evidence="7">The sequence shown here is derived from an EMBL/GenBank/DDBJ whole genome shotgun (WGS) entry which is preliminary data.</text>
</comment>
<organism evidence="7 8">
    <name type="scientific">Zostera marina</name>
    <name type="common">Eelgrass</name>
    <dbReference type="NCBI Taxonomy" id="29655"/>
    <lineage>
        <taxon>Eukaryota</taxon>
        <taxon>Viridiplantae</taxon>
        <taxon>Streptophyta</taxon>
        <taxon>Embryophyta</taxon>
        <taxon>Tracheophyta</taxon>
        <taxon>Spermatophyta</taxon>
        <taxon>Magnoliopsida</taxon>
        <taxon>Liliopsida</taxon>
        <taxon>Zosteraceae</taxon>
        <taxon>Zostera</taxon>
    </lineage>
</organism>
<evidence type="ECO:0000313" key="7">
    <source>
        <dbReference type="EMBL" id="KMZ67309.1"/>
    </source>
</evidence>
<dbReference type="PANTHER" id="PTHR12827:SF3">
    <property type="entry name" value="ANAPHASE-PROMOTING COMPLEX SUBUNIT 1"/>
    <property type="match status" value="1"/>
</dbReference>
<reference evidence="8" key="1">
    <citation type="journal article" date="2016" name="Nature">
        <title>The genome of the seagrass Zostera marina reveals angiosperm adaptation to the sea.</title>
        <authorList>
            <person name="Olsen J.L."/>
            <person name="Rouze P."/>
            <person name="Verhelst B."/>
            <person name="Lin Y.-C."/>
            <person name="Bayer T."/>
            <person name="Collen J."/>
            <person name="Dattolo E."/>
            <person name="De Paoli E."/>
            <person name="Dittami S."/>
            <person name="Maumus F."/>
            <person name="Michel G."/>
            <person name="Kersting A."/>
            <person name="Lauritano C."/>
            <person name="Lohaus R."/>
            <person name="Toepel M."/>
            <person name="Tonon T."/>
            <person name="Vanneste K."/>
            <person name="Amirebrahimi M."/>
            <person name="Brakel J."/>
            <person name="Bostroem C."/>
            <person name="Chovatia M."/>
            <person name="Grimwood J."/>
            <person name="Jenkins J.W."/>
            <person name="Jueterbock A."/>
            <person name="Mraz A."/>
            <person name="Stam W.T."/>
            <person name="Tice H."/>
            <person name="Bornberg-Bauer E."/>
            <person name="Green P.J."/>
            <person name="Pearson G.A."/>
            <person name="Procaccini G."/>
            <person name="Duarte C.M."/>
            <person name="Schmutz J."/>
            <person name="Reusch T.B.H."/>
            <person name="Van de Peer Y."/>
        </authorList>
    </citation>
    <scope>NUCLEOTIDE SEQUENCE [LARGE SCALE GENOMIC DNA]</scope>
    <source>
        <strain evidence="8">cv. Finnish</strain>
    </source>
</reference>
<sequence>METAPANATEMEIGIRKLKILKEFKPFGLNEKEEVISDAEKYDYFLFDPEDACAREDEGGTVSENKSIRGDHEIFIAGNRLIWSSGLQVHKKFSCPSSVIMACWCRIDPSPEAFLCVLHSDSLSLYNASGEMVSIPLLNSVASIWPLPFGLLLQKATYGNYLNRLTFNSSTSLSHSRDLPRNHREHVPNHYASTIHNLHDLSTKELKESFPMESSHLILKHSSEEPQTILFEEKGKFSTIKEFEERIIWSSDTIPLLVSYHNGKMKHSIWMIEMVNSGFEGETCSVYAVNGPFSKQFSFRRIWQGTCSQFAANKVFLATDDDGTPIICFLLEEQKVLLSTRLQIDEDNDDPFFDVKPHLSWSVSAIDAVPVIVTRPRIKVGRLPFRDILVLTSDNNILLYSGKQCLCRYMLPNTKEMGQFLHSTQLNVHDMKIVGIADPVQGRINVVTDSGNIFRCTLQKNPSSSLANDCISAMSEGLSLTLYNIFRVRLWRENDQNDLSSADSCIDSEWESFVCAMMKICNEHRPNRQKCSPASPKTSWNYLLSSKFHIDYCKHSSIPCFPAAKTLYSDGFNHVTAHENDRYVSRNFSYQFLMETLDALHALYESLKLDSLRKCDMELLVTLLCQISAALGEINYIDHYFRDFPIISLDNYNVSSYISTRTPPCIFQWLEGCLKYGFQFIDKEKLPPLVYKPSSSAVSWARKITSFYSILLGAKRIGKKLTSGVYCGIVKGSANTVEEHTVLAMVAERFGLQQLDLLPAGVSLPLRHALDKCRQSPPSDWPPEAYVLVGRDDLAMAHLGFSCKLRKKEFQSIASLISITTPYKLHLQPVTVPSSISNMETLDIVKINDNDSSNNLLEDGMEHIFNSTTQLRFGRDMRLHEVRCLLCSARPVAVKTPHNPTVSDQDLQQELPRSGFQCQ</sequence>
<keyword evidence="1" id="KW-0132">Cell division</keyword>
<dbReference type="OrthoDB" id="26401at2759"/>
<accession>A0A0K9PEC3</accession>
<feature type="domain" description="Anaphase-promoting complex subunit 1 middle" evidence="6">
    <location>
        <begin position="526"/>
        <end position="693"/>
    </location>
</feature>
<dbReference type="AlphaFoldDB" id="A0A0K9PEC3"/>
<protein>
    <submittedName>
        <fullName evidence="7">Anaphase-promoting complex subunit</fullName>
    </submittedName>
</protein>
<name>A0A0K9PEC3_ZOSMR</name>
<dbReference type="InterPro" id="IPR049255">
    <property type="entry name" value="Apc1_N"/>
</dbReference>
<dbReference type="EMBL" id="LFYR01000915">
    <property type="protein sequence ID" value="KMZ67309.1"/>
    <property type="molecule type" value="Genomic_DNA"/>
</dbReference>
<evidence type="ECO:0000256" key="4">
    <source>
        <dbReference type="SAM" id="MobiDB-lite"/>
    </source>
</evidence>
<evidence type="ECO:0000256" key="3">
    <source>
        <dbReference type="ARBA" id="ARBA00023306"/>
    </source>
</evidence>
<proteinExistence type="predicted"/>
<dbReference type="STRING" id="29655.A0A0K9PEC3"/>
<feature type="region of interest" description="Disordered" evidence="4">
    <location>
        <begin position="897"/>
        <end position="919"/>
    </location>
</feature>
<dbReference type="Proteomes" id="UP000036987">
    <property type="component" value="Unassembled WGS sequence"/>
</dbReference>
<evidence type="ECO:0000259" key="6">
    <source>
        <dbReference type="Pfam" id="PF20518"/>
    </source>
</evidence>
<dbReference type="InterPro" id="IPR024990">
    <property type="entry name" value="Apc1"/>
</dbReference>
<gene>
    <name evidence="7" type="ORF">ZOSMA_26G00580</name>
</gene>
<dbReference type="GO" id="GO:0005680">
    <property type="term" value="C:anaphase-promoting complex"/>
    <property type="evidence" value="ECO:0007669"/>
    <property type="project" value="InterPro"/>
</dbReference>
<dbReference type="PANTHER" id="PTHR12827">
    <property type="entry name" value="MEIOTIC CHECKPOINT REGULATOR TSG24 FAMILY MEMBER"/>
    <property type="match status" value="1"/>
</dbReference>
<dbReference type="InterPro" id="IPR046794">
    <property type="entry name" value="Apc1_MidN"/>
</dbReference>
<keyword evidence="8" id="KW-1185">Reference proteome</keyword>
<feature type="compositionally biased region" description="Polar residues" evidence="4">
    <location>
        <begin position="898"/>
        <end position="908"/>
    </location>
</feature>
<keyword evidence="3" id="KW-0131">Cell cycle</keyword>
<feature type="domain" description="Anaphase-promoting complex subunit 1 middle" evidence="6">
    <location>
        <begin position="733"/>
        <end position="795"/>
    </location>
</feature>
<feature type="domain" description="Anaphase-promoting complex subunit 1 N-terminal" evidence="5">
    <location>
        <begin position="313"/>
        <end position="515"/>
    </location>
</feature>
<keyword evidence="2" id="KW-0498">Mitosis</keyword>
<dbReference type="Pfam" id="PF12859">
    <property type="entry name" value="ANAPC1"/>
    <property type="match status" value="2"/>
</dbReference>
<dbReference type="OMA" id="CLCRFKL"/>
<evidence type="ECO:0000259" key="5">
    <source>
        <dbReference type="Pfam" id="PF12859"/>
    </source>
</evidence>
<evidence type="ECO:0000313" key="8">
    <source>
        <dbReference type="Proteomes" id="UP000036987"/>
    </source>
</evidence>
<dbReference type="GO" id="GO:0051301">
    <property type="term" value="P:cell division"/>
    <property type="evidence" value="ECO:0007669"/>
    <property type="project" value="UniProtKB-KW"/>
</dbReference>
<dbReference type="Pfam" id="PF20518">
    <property type="entry name" value="Apc1_MidN"/>
    <property type="match status" value="2"/>
</dbReference>